<protein>
    <recommendedName>
        <fullName evidence="4">KEOPS complex subunit Cgi121</fullName>
    </recommendedName>
</protein>
<dbReference type="SUPFAM" id="SSF143870">
    <property type="entry name" value="PF0523-like"/>
    <property type="match status" value="1"/>
</dbReference>
<dbReference type="Gene3D" id="3.30.2380.10">
    <property type="entry name" value="CGI121/TPRKB"/>
    <property type="match status" value="1"/>
</dbReference>
<comment type="similarity">
    <text evidence="1">Belongs to the CGI121/TPRKB family.</text>
</comment>
<dbReference type="InterPro" id="IPR036504">
    <property type="entry name" value="CGI121/TPRKB_sf"/>
</dbReference>
<proteinExistence type="inferred from homology"/>
<evidence type="ECO:0008006" key="4">
    <source>
        <dbReference type="Google" id="ProtNLM"/>
    </source>
</evidence>
<evidence type="ECO:0000313" key="3">
    <source>
        <dbReference type="Proteomes" id="UP000232133"/>
    </source>
</evidence>
<accession>A0A2H4U5D8</accession>
<name>A0A2H4U5D8_METSM</name>
<reference evidence="2 3" key="1">
    <citation type="submission" date="2016-10" db="EMBL/GenBank/DDBJ databases">
        <authorList>
            <person name="Varghese N."/>
        </authorList>
    </citation>
    <scope>NUCLEOTIDE SEQUENCE [LARGE SCALE GENOMIC DNA]</scope>
    <source>
        <strain evidence="2 3">KB11</strain>
    </source>
</reference>
<dbReference type="AlphaFoldDB" id="A0A2H4U5D8"/>
<dbReference type="Proteomes" id="UP000232133">
    <property type="component" value="Chromosome"/>
</dbReference>
<dbReference type="Pfam" id="PF08617">
    <property type="entry name" value="CGI-121"/>
    <property type="match status" value="1"/>
</dbReference>
<gene>
    <name evidence="2" type="ORF">BK798_02350</name>
</gene>
<dbReference type="InterPro" id="IPR013926">
    <property type="entry name" value="CGI121/TPRKB"/>
</dbReference>
<evidence type="ECO:0000256" key="1">
    <source>
        <dbReference type="ARBA" id="ARBA00005546"/>
    </source>
</evidence>
<sequence>MEIKVLGFKGNIDSVSKTLDKINSLKNSDDEIIQLLNADAIAGLRHVEHGVNQAFLAFRRHENLAHDLSVEICLRCSAQRQISKAFEILGLKEGKMNLCAILINCSDESVDELSLMFDRDNNVLIADELKLMKIYDIDKNELANMHIDDIIIDKITKLIVDY</sequence>
<dbReference type="EMBL" id="CP017803">
    <property type="protein sequence ID" value="ATZ59332.1"/>
    <property type="molecule type" value="Genomic_DNA"/>
</dbReference>
<dbReference type="RefSeq" id="WP_100815277.1">
    <property type="nucleotide sequence ID" value="NZ_CP017803.1"/>
</dbReference>
<organism evidence="2 3">
    <name type="scientific">Methanobrevibacter smithii</name>
    <dbReference type="NCBI Taxonomy" id="2173"/>
    <lineage>
        <taxon>Archaea</taxon>
        <taxon>Methanobacteriati</taxon>
        <taxon>Methanobacteriota</taxon>
        <taxon>Methanomada group</taxon>
        <taxon>Methanobacteria</taxon>
        <taxon>Methanobacteriales</taxon>
        <taxon>Methanobacteriaceae</taxon>
        <taxon>Methanobrevibacter</taxon>
    </lineage>
</organism>
<dbReference type="NCBIfam" id="NF011465">
    <property type="entry name" value="PRK14886.1-1"/>
    <property type="match status" value="1"/>
</dbReference>
<dbReference type="GeneID" id="35118182"/>
<evidence type="ECO:0000313" key="2">
    <source>
        <dbReference type="EMBL" id="ATZ59332.1"/>
    </source>
</evidence>